<dbReference type="EMBL" id="JBEGDG010000020">
    <property type="protein sequence ID" value="MEQ6357068.1"/>
    <property type="molecule type" value="Genomic_DNA"/>
</dbReference>
<sequence>MRTKFIDTTVGVIDARDALILKKVIMDRYPREVELSLNLATALVSNNSTEERYIDISFNFKNVVKFGLCSLDYFNENLLDTCFCEAIDSEFLNKEKTLIQKGFKHYFLECYDEVIEVVVQEYNLILPDGIRIAGEKEDKSNW</sequence>
<keyword evidence="2" id="KW-1185">Reference proteome</keyword>
<name>A0ABV1MX24_9BACI</name>
<dbReference type="Proteomes" id="UP001478862">
    <property type="component" value="Unassembled WGS sequence"/>
</dbReference>
<evidence type="ECO:0000313" key="2">
    <source>
        <dbReference type="Proteomes" id="UP001478862"/>
    </source>
</evidence>
<accession>A0ABV1MX24</accession>
<proteinExistence type="predicted"/>
<reference evidence="1 2" key="1">
    <citation type="submission" date="2024-06" db="EMBL/GenBank/DDBJ databases">
        <title>Lysinibacillus zambalefons sp. nov., a Novel Firmicute Isolated from the Poon Bato Zambales Hyperalkaline Spring.</title>
        <authorList>
            <person name="Aja J.A."/>
            <person name="Lazaro J.E.H."/>
            <person name="Llorin L.D."/>
            <person name="Lim K.R."/>
            <person name="Teodosio J."/>
            <person name="Dalisay D.S."/>
        </authorList>
    </citation>
    <scope>NUCLEOTIDE SEQUENCE [LARGE SCALE GENOMIC DNA]</scope>
    <source>
        <strain evidence="1 2">M3</strain>
    </source>
</reference>
<comment type="caution">
    <text evidence="1">The sequence shown here is derived from an EMBL/GenBank/DDBJ whole genome shotgun (WGS) entry which is preliminary data.</text>
</comment>
<dbReference type="RefSeq" id="WP_349661445.1">
    <property type="nucleotide sequence ID" value="NZ_JBEGDG010000020.1"/>
</dbReference>
<protein>
    <submittedName>
        <fullName evidence="1">Uncharacterized protein</fullName>
    </submittedName>
</protein>
<gene>
    <name evidence="1" type="ORF">ABNX05_20775</name>
</gene>
<evidence type="ECO:0000313" key="1">
    <source>
        <dbReference type="EMBL" id="MEQ6357068.1"/>
    </source>
</evidence>
<organism evidence="1 2">
    <name type="scientific">Lysinibacillus zambalensis</name>
    <dbReference type="NCBI Taxonomy" id="3160866"/>
    <lineage>
        <taxon>Bacteria</taxon>
        <taxon>Bacillati</taxon>
        <taxon>Bacillota</taxon>
        <taxon>Bacilli</taxon>
        <taxon>Bacillales</taxon>
        <taxon>Bacillaceae</taxon>
        <taxon>Lysinibacillus</taxon>
    </lineage>
</organism>